<feature type="chain" id="PRO_5025473934" description="RNase H type-1 domain-containing protein" evidence="1">
    <location>
        <begin position="19"/>
        <end position="93"/>
    </location>
</feature>
<dbReference type="AlphaFoldDB" id="A0A6A6L886"/>
<proteinExistence type="predicted"/>
<dbReference type="Proteomes" id="UP000467840">
    <property type="component" value="Chromosome 1"/>
</dbReference>
<keyword evidence="1" id="KW-0732">Signal</keyword>
<name>A0A6A6L886_HEVBR</name>
<comment type="caution">
    <text evidence="2">The sequence shown here is derived from an EMBL/GenBank/DDBJ whole genome shotgun (WGS) entry which is preliminary data.</text>
</comment>
<evidence type="ECO:0008006" key="4">
    <source>
        <dbReference type="Google" id="ProtNLM"/>
    </source>
</evidence>
<dbReference type="EMBL" id="JAAGAX010000011">
    <property type="protein sequence ID" value="KAF2297621.1"/>
    <property type="molecule type" value="Genomic_DNA"/>
</dbReference>
<reference evidence="2 3" key="1">
    <citation type="journal article" date="2020" name="Mol. Plant">
        <title>The Chromosome-Based Rubber Tree Genome Provides New Insights into Spurge Genome Evolution and Rubber Biosynthesis.</title>
        <authorList>
            <person name="Liu J."/>
            <person name="Shi C."/>
            <person name="Shi C.C."/>
            <person name="Li W."/>
            <person name="Zhang Q.J."/>
            <person name="Zhang Y."/>
            <person name="Li K."/>
            <person name="Lu H.F."/>
            <person name="Shi C."/>
            <person name="Zhu S.T."/>
            <person name="Xiao Z.Y."/>
            <person name="Nan H."/>
            <person name="Yue Y."/>
            <person name="Zhu X.G."/>
            <person name="Wu Y."/>
            <person name="Hong X.N."/>
            <person name="Fan G.Y."/>
            <person name="Tong Y."/>
            <person name="Zhang D."/>
            <person name="Mao C.L."/>
            <person name="Liu Y.L."/>
            <person name="Hao S.J."/>
            <person name="Liu W.Q."/>
            <person name="Lv M.Q."/>
            <person name="Zhang H.B."/>
            <person name="Liu Y."/>
            <person name="Hu-Tang G.R."/>
            <person name="Wang J.P."/>
            <person name="Wang J.H."/>
            <person name="Sun Y.H."/>
            <person name="Ni S.B."/>
            <person name="Chen W.B."/>
            <person name="Zhang X.C."/>
            <person name="Jiao Y.N."/>
            <person name="Eichler E.E."/>
            <person name="Li G.H."/>
            <person name="Liu X."/>
            <person name="Gao L.Z."/>
        </authorList>
    </citation>
    <scope>NUCLEOTIDE SEQUENCE [LARGE SCALE GENOMIC DNA]</scope>
    <source>
        <strain evidence="3">cv. GT1</strain>
        <tissue evidence="2">Leaf</tissue>
    </source>
</reference>
<gene>
    <name evidence="2" type="ORF">GH714_000291</name>
</gene>
<feature type="signal peptide" evidence="1">
    <location>
        <begin position="1"/>
        <end position="18"/>
    </location>
</feature>
<protein>
    <recommendedName>
        <fullName evidence="4">RNase H type-1 domain-containing protein</fullName>
    </recommendedName>
</protein>
<accession>A0A6A6L886</accession>
<evidence type="ECO:0000313" key="2">
    <source>
        <dbReference type="EMBL" id="KAF2297621.1"/>
    </source>
</evidence>
<keyword evidence="3" id="KW-1185">Reference proteome</keyword>
<sequence length="93" mass="10324">MECCVRNLFLVFVEMAQWLLGPKLCPSPTSWAKFNSDGSFILATNFASASRLIRSSSGAWVGGFAVNWVSCSFVIAELWGVYLRLQLAWEKGV</sequence>
<evidence type="ECO:0000256" key="1">
    <source>
        <dbReference type="SAM" id="SignalP"/>
    </source>
</evidence>
<organism evidence="2 3">
    <name type="scientific">Hevea brasiliensis</name>
    <name type="common">Para rubber tree</name>
    <name type="synonym">Siphonia brasiliensis</name>
    <dbReference type="NCBI Taxonomy" id="3981"/>
    <lineage>
        <taxon>Eukaryota</taxon>
        <taxon>Viridiplantae</taxon>
        <taxon>Streptophyta</taxon>
        <taxon>Embryophyta</taxon>
        <taxon>Tracheophyta</taxon>
        <taxon>Spermatophyta</taxon>
        <taxon>Magnoliopsida</taxon>
        <taxon>eudicotyledons</taxon>
        <taxon>Gunneridae</taxon>
        <taxon>Pentapetalae</taxon>
        <taxon>rosids</taxon>
        <taxon>fabids</taxon>
        <taxon>Malpighiales</taxon>
        <taxon>Euphorbiaceae</taxon>
        <taxon>Crotonoideae</taxon>
        <taxon>Micrandreae</taxon>
        <taxon>Hevea</taxon>
    </lineage>
</organism>
<evidence type="ECO:0000313" key="3">
    <source>
        <dbReference type="Proteomes" id="UP000467840"/>
    </source>
</evidence>